<feature type="transmembrane region" description="Helical" evidence="1">
    <location>
        <begin position="478"/>
        <end position="496"/>
    </location>
</feature>
<keyword evidence="1" id="KW-0472">Membrane</keyword>
<keyword evidence="1" id="KW-1133">Transmembrane helix</keyword>
<feature type="transmembrane region" description="Helical" evidence="1">
    <location>
        <begin position="623"/>
        <end position="643"/>
    </location>
</feature>
<feature type="transmembrane region" description="Helical" evidence="1">
    <location>
        <begin position="502"/>
        <end position="521"/>
    </location>
</feature>
<organism evidence="2 3">
    <name type="scientific">Pseudomonas syringae pv. theae</name>
    <dbReference type="NCBI Taxonomy" id="103985"/>
    <lineage>
        <taxon>Bacteria</taxon>
        <taxon>Pseudomonadati</taxon>
        <taxon>Pseudomonadota</taxon>
        <taxon>Gammaproteobacteria</taxon>
        <taxon>Pseudomonadales</taxon>
        <taxon>Pseudomonadaceae</taxon>
        <taxon>Pseudomonas</taxon>
        <taxon>Pseudomonas syringae</taxon>
    </lineage>
</organism>
<keyword evidence="1" id="KW-0812">Transmembrane</keyword>
<dbReference type="AlphaFoldDB" id="A0A3M5NEH0"/>
<name>A0A3M5NEH0_PSESX</name>
<reference evidence="2 3" key="1">
    <citation type="submission" date="2018-08" db="EMBL/GenBank/DDBJ databases">
        <title>Recombination of ecologically and evolutionarily significant loci maintains genetic cohesion in the Pseudomonas syringae species complex.</title>
        <authorList>
            <person name="Dillon M."/>
            <person name="Thakur S."/>
            <person name="Almeida R.N.D."/>
            <person name="Weir B.S."/>
            <person name="Guttman D.S."/>
        </authorList>
    </citation>
    <scope>NUCLEOTIDE SEQUENCE [LARGE SCALE GENOMIC DNA]</scope>
    <source>
        <strain evidence="2 3">ICMP 3934</strain>
    </source>
</reference>
<comment type="caution">
    <text evidence="2">The sequence shown here is derived from an EMBL/GenBank/DDBJ whole genome shotgun (WGS) entry which is preliminary data.</text>
</comment>
<evidence type="ECO:0000256" key="1">
    <source>
        <dbReference type="SAM" id="Phobius"/>
    </source>
</evidence>
<dbReference type="Proteomes" id="UP000282636">
    <property type="component" value="Unassembled WGS sequence"/>
</dbReference>
<protein>
    <submittedName>
        <fullName evidence="2">Membrane-associated oxidoreductase</fullName>
    </submittedName>
</protein>
<accession>A0A3M5NEH0</accession>
<evidence type="ECO:0000313" key="2">
    <source>
        <dbReference type="EMBL" id="RMT70770.1"/>
    </source>
</evidence>
<dbReference type="EMBL" id="RBTL01000104">
    <property type="protein sequence ID" value="RMT70770.1"/>
    <property type="molecule type" value="Genomic_DNA"/>
</dbReference>
<gene>
    <name evidence="2" type="ORF">ALP44_00614</name>
</gene>
<evidence type="ECO:0000313" key="3">
    <source>
        <dbReference type="Proteomes" id="UP000282636"/>
    </source>
</evidence>
<proteinExistence type="predicted"/>
<sequence>MCLLFVIVDRHAPLSGRDRIQIQGVKMKAHGRSLNDFTPLQPAEQILLACCRLGTIAKIGPDTPEEPSSGNVVRAGFLRFLVLGGDAAAPVHECGVRLEGAYIQGGLNLNSTIVPVLLSIHCCYLQHTTTLRDAKFAHSVIFQGSTINGMDARRVQVEGFFSLNTVSSYGLVDLDYAHVKGQINFSGSTMDGANHSALSAEGILCGGDIHLTDGFVGNGKLSFAGAQIEGQLNCAHASFTASEDWALLADGIIVRGSVYLSDGFSASGCVRFVGARIRGELRCSGGEFGGSIDYVLRMDDAVISESVSLDCGFKASGRVNLQNVQVGGDLVINDAKCIDTLDADRINIKGALIFRGLENPSESVSFAGGRAGSLDDDKSSWGKALDLNGFVYGFINVHSEMSIADRLEWLDKQDTPVSEAHGAKEFRPQPWRHLQRVLDEMGHAEEARQVGIEFEKRLRAAGLIGQSPKRWNPLRRWFYKKLMTFLHVMYGFLTGYGYRPMLLLRSFVVVWLMCSGIYWLAANEGAIFAPSDPLVFQNEKYASCVPPASPLVQEPTGTGNWYLCAELPEAYTGFSPLAFSLDLLLPLVDLHQEKDWAPLIETPKANIFAELWGFLSAKRLVRFVMWVEILAGWGFSLLFVAVVSKSSVWFDRIRVVS</sequence>